<feature type="transmembrane region" description="Helical" evidence="7">
    <location>
        <begin position="237"/>
        <end position="262"/>
    </location>
</feature>
<evidence type="ECO:0000313" key="10">
    <source>
        <dbReference type="Proteomes" id="UP000562984"/>
    </source>
</evidence>
<dbReference type="InterPro" id="IPR045621">
    <property type="entry name" value="BPD_transp_1_N"/>
</dbReference>
<keyword evidence="2 7" id="KW-0813">Transport</keyword>
<protein>
    <submittedName>
        <fullName evidence="9">ABC transporter permease</fullName>
    </submittedName>
</protein>
<organism evidence="9 10">
    <name type="scientific">Nakamurella aerolata</name>
    <dbReference type="NCBI Taxonomy" id="1656892"/>
    <lineage>
        <taxon>Bacteria</taxon>
        <taxon>Bacillati</taxon>
        <taxon>Actinomycetota</taxon>
        <taxon>Actinomycetes</taxon>
        <taxon>Nakamurellales</taxon>
        <taxon>Nakamurellaceae</taxon>
        <taxon>Nakamurella</taxon>
    </lineage>
</organism>
<dbReference type="InterPro" id="IPR035906">
    <property type="entry name" value="MetI-like_sf"/>
</dbReference>
<keyword evidence="5 7" id="KW-1133">Transmembrane helix</keyword>
<name>A0A849A5D7_9ACTN</name>
<dbReference type="PANTHER" id="PTHR43163">
    <property type="entry name" value="DIPEPTIDE TRANSPORT SYSTEM PERMEASE PROTEIN DPPB-RELATED"/>
    <property type="match status" value="1"/>
</dbReference>
<dbReference type="AlphaFoldDB" id="A0A849A5D7"/>
<dbReference type="PANTHER" id="PTHR43163:SF6">
    <property type="entry name" value="DIPEPTIDE TRANSPORT SYSTEM PERMEASE PROTEIN DPPB-RELATED"/>
    <property type="match status" value="1"/>
</dbReference>
<dbReference type="EMBL" id="JABEND010000001">
    <property type="protein sequence ID" value="NNG34338.1"/>
    <property type="molecule type" value="Genomic_DNA"/>
</dbReference>
<dbReference type="Pfam" id="PF19300">
    <property type="entry name" value="BPD_transp_1_N"/>
    <property type="match status" value="1"/>
</dbReference>
<dbReference type="GO" id="GO:0071916">
    <property type="term" value="F:dipeptide transmembrane transporter activity"/>
    <property type="evidence" value="ECO:0007669"/>
    <property type="project" value="TreeGrafter"/>
</dbReference>
<evidence type="ECO:0000256" key="4">
    <source>
        <dbReference type="ARBA" id="ARBA00022692"/>
    </source>
</evidence>
<evidence type="ECO:0000256" key="1">
    <source>
        <dbReference type="ARBA" id="ARBA00004651"/>
    </source>
</evidence>
<evidence type="ECO:0000259" key="8">
    <source>
        <dbReference type="PROSITE" id="PS50928"/>
    </source>
</evidence>
<keyword evidence="10" id="KW-1185">Reference proteome</keyword>
<feature type="transmembrane region" description="Helical" evidence="7">
    <location>
        <begin position="134"/>
        <end position="157"/>
    </location>
</feature>
<evidence type="ECO:0000256" key="5">
    <source>
        <dbReference type="ARBA" id="ARBA00022989"/>
    </source>
</evidence>
<keyword evidence="6 7" id="KW-0472">Membrane</keyword>
<evidence type="ECO:0000313" key="9">
    <source>
        <dbReference type="EMBL" id="NNG34338.1"/>
    </source>
</evidence>
<feature type="transmembrane region" description="Helical" evidence="7">
    <location>
        <begin position="177"/>
        <end position="200"/>
    </location>
</feature>
<proteinExistence type="inferred from homology"/>
<dbReference type="SUPFAM" id="SSF161098">
    <property type="entry name" value="MetI-like"/>
    <property type="match status" value="1"/>
</dbReference>
<comment type="subcellular location">
    <subcellularLocation>
        <location evidence="1 7">Cell membrane</location>
        <topology evidence="1 7">Multi-pass membrane protein</topology>
    </subcellularLocation>
</comment>
<dbReference type="CDD" id="cd06261">
    <property type="entry name" value="TM_PBP2"/>
    <property type="match status" value="1"/>
</dbReference>
<dbReference type="Pfam" id="PF00528">
    <property type="entry name" value="BPD_transp_1"/>
    <property type="match status" value="1"/>
</dbReference>
<evidence type="ECO:0000256" key="2">
    <source>
        <dbReference type="ARBA" id="ARBA00022448"/>
    </source>
</evidence>
<dbReference type="InterPro" id="IPR000515">
    <property type="entry name" value="MetI-like"/>
</dbReference>
<dbReference type="GO" id="GO:0005886">
    <property type="term" value="C:plasma membrane"/>
    <property type="evidence" value="ECO:0007669"/>
    <property type="project" value="UniProtKB-SubCell"/>
</dbReference>
<comment type="similarity">
    <text evidence="7">Belongs to the binding-protein-dependent transport system permease family.</text>
</comment>
<reference evidence="9 10" key="1">
    <citation type="submission" date="2020-05" db="EMBL/GenBank/DDBJ databases">
        <title>Nakamurella sp. DB0629 isolated from air conditioner.</title>
        <authorList>
            <person name="Kim D.H."/>
            <person name="Kim D.-U."/>
        </authorList>
    </citation>
    <scope>NUCLEOTIDE SEQUENCE [LARGE SCALE GENOMIC DNA]</scope>
    <source>
        <strain evidence="9 10">DB0629</strain>
    </source>
</reference>
<feature type="transmembrane region" description="Helical" evidence="7">
    <location>
        <begin position="9"/>
        <end position="30"/>
    </location>
</feature>
<dbReference type="PROSITE" id="PS50928">
    <property type="entry name" value="ABC_TM1"/>
    <property type="match status" value="1"/>
</dbReference>
<feature type="domain" description="ABC transmembrane type-1" evidence="8">
    <location>
        <begin position="95"/>
        <end position="304"/>
    </location>
</feature>
<feature type="transmembrane region" description="Helical" evidence="7">
    <location>
        <begin position="282"/>
        <end position="307"/>
    </location>
</feature>
<evidence type="ECO:0000256" key="7">
    <source>
        <dbReference type="RuleBase" id="RU363032"/>
    </source>
</evidence>
<dbReference type="RefSeq" id="WP_171198380.1">
    <property type="nucleotide sequence ID" value="NZ_JABEND010000001.1"/>
</dbReference>
<accession>A0A849A5D7</accession>
<sequence>MVLALLRRLAVLLVSALVASVLIFLIMSVLPGSPAQVALGTGATPDAVRALEQQMGLDRPLPTQYVEWIGGVLHGDFGLSYTSRQPIGPQLFDRLSVTLWLVLGGMVVALLLAVPFGVIAALRNGRPTGLVISALSQIGVAIPAFLAGMLLIALVAMRWNWLPPNGYVVPATDPVGFLRHMILPWLALGLVQGAVLTRYVRSSVLDQLGQDYLRTARAKGMTATAALRRHGLRNASIPVLTVLGVQLVTLMIGAVVIERVFVIPGVGSMLSDAVSNRDLITVQGIVLVLVVFALLVGFVVDVLYTVIDPRLRVQAR</sequence>
<dbReference type="Gene3D" id="1.10.3720.10">
    <property type="entry name" value="MetI-like"/>
    <property type="match status" value="1"/>
</dbReference>
<gene>
    <name evidence="9" type="ORF">HKD39_01090</name>
</gene>
<feature type="transmembrane region" description="Helical" evidence="7">
    <location>
        <begin position="99"/>
        <end position="122"/>
    </location>
</feature>
<keyword evidence="3" id="KW-1003">Cell membrane</keyword>
<keyword evidence="4 7" id="KW-0812">Transmembrane</keyword>
<comment type="caution">
    <text evidence="9">The sequence shown here is derived from an EMBL/GenBank/DDBJ whole genome shotgun (WGS) entry which is preliminary data.</text>
</comment>
<evidence type="ECO:0000256" key="3">
    <source>
        <dbReference type="ARBA" id="ARBA00022475"/>
    </source>
</evidence>
<evidence type="ECO:0000256" key="6">
    <source>
        <dbReference type="ARBA" id="ARBA00023136"/>
    </source>
</evidence>
<dbReference type="Proteomes" id="UP000562984">
    <property type="component" value="Unassembled WGS sequence"/>
</dbReference>